<feature type="transmembrane region" description="Helical" evidence="1">
    <location>
        <begin position="82"/>
        <end position="102"/>
    </location>
</feature>
<protein>
    <submittedName>
        <fullName evidence="2">Uncharacterized protein</fullName>
    </submittedName>
</protein>
<feature type="transmembrane region" description="Helical" evidence="1">
    <location>
        <begin position="108"/>
        <end position="132"/>
    </location>
</feature>
<keyword evidence="1" id="KW-0472">Membrane</keyword>
<organism evidence="2">
    <name type="scientific">Thermorudis peleae</name>
    <dbReference type="NCBI Taxonomy" id="1382356"/>
    <lineage>
        <taxon>Bacteria</taxon>
        <taxon>Pseudomonadati</taxon>
        <taxon>Thermomicrobiota</taxon>
        <taxon>Thermomicrobia</taxon>
        <taxon>Thermomicrobia incertae sedis</taxon>
        <taxon>Thermorudis</taxon>
    </lineage>
</organism>
<proteinExistence type="predicted"/>
<evidence type="ECO:0000256" key="1">
    <source>
        <dbReference type="SAM" id="Phobius"/>
    </source>
</evidence>
<keyword evidence="1" id="KW-0812">Transmembrane</keyword>
<sequence length="392" mass="42455">MAELRTPGGQVSLSRPSWPSRLLAAAAYLGAGALLIAIWPLQRPFVLRHARVALALHLARAAVATALLLGLAVTRATFELTLALRLAIAVAFTLLAGVPWAPGLDRSLVLVPSLAAAGMWLLSLAGLAIALAGRTADVRAFLNADWPEHPLRAAPQRPDEPVLREEARALWEHRLARMWEAARVAMAERQRRARMTELEEQIHAVHARLAHLRHLLGLGELSLGQFSQAEQSLLHYLSELERELAAWTQRLPIAQPAPPPPVVMTTLPRAELVMLTVIDPAGTPVFSWGHFPLDEALTAGMMSALDSLAEEMFGAPVQKTALAEGAVVSVVRGERTRLVAWFDGDPSPVQLRDLQSYLEEFERANAAALASLPVDPGRIVAPPVPLVPSERA</sequence>
<gene>
    <name evidence="2" type="ORF">ENP34_10290</name>
</gene>
<evidence type="ECO:0000313" key="2">
    <source>
        <dbReference type="EMBL" id="HEG91810.1"/>
    </source>
</evidence>
<keyword evidence="1" id="KW-1133">Transmembrane helix</keyword>
<dbReference type="AlphaFoldDB" id="A0A831X8Y7"/>
<reference evidence="2" key="1">
    <citation type="journal article" date="2020" name="mSystems">
        <title>Genome- and Community-Level Interaction Insights into Carbon Utilization and Element Cycling Functions of Hydrothermarchaeota in Hydrothermal Sediment.</title>
        <authorList>
            <person name="Zhou Z."/>
            <person name="Liu Y."/>
            <person name="Xu W."/>
            <person name="Pan J."/>
            <person name="Luo Z.H."/>
            <person name="Li M."/>
        </authorList>
    </citation>
    <scope>NUCLEOTIDE SEQUENCE [LARGE SCALE GENOMIC DNA]</scope>
    <source>
        <strain evidence="2">SpSt-210</strain>
    </source>
</reference>
<dbReference type="EMBL" id="DSIY01000242">
    <property type="protein sequence ID" value="HEG91810.1"/>
    <property type="molecule type" value="Genomic_DNA"/>
</dbReference>
<feature type="transmembrane region" description="Helical" evidence="1">
    <location>
        <begin position="53"/>
        <end position="73"/>
    </location>
</feature>
<name>A0A831X8Y7_9BACT</name>
<comment type="caution">
    <text evidence="2">The sequence shown here is derived from an EMBL/GenBank/DDBJ whole genome shotgun (WGS) entry which is preliminary data.</text>
</comment>
<accession>A0A831X8Y7</accession>
<feature type="transmembrane region" description="Helical" evidence="1">
    <location>
        <begin position="21"/>
        <end position="41"/>
    </location>
</feature>